<dbReference type="CDD" id="cd00130">
    <property type="entry name" value="PAS"/>
    <property type="match status" value="1"/>
</dbReference>
<evidence type="ECO:0000313" key="3">
    <source>
        <dbReference type="Proteomes" id="UP001057375"/>
    </source>
</evidence>
<comment type="caution">
    <text evidence="2">The sequence shown here is derived from an EMBL/GenBank/DDBJ whole genome shotgun (WGS) entry which is preliminary data.</text>
</comment>
<organism evidence="2 3">
    <name type="scientific">Aduncisulcus paluster</name>
    <dbReference type="NCBI Taxonomy" id="2918883"/>
    <lineage>
        <taxon>Eukaryota</taxon>
        <taxon>Metamonada</taxon>
        <taxon>Carpediemonas-like organisms</taxon>
        <taxon>Aduncisulcus</taxon>
    </lineage>
</organism>
<protein>
    <submittedName>
        <fullName evidence="2">PAS domain S-box protein</fullName>
    </submittedName>
</protein>
<dbReference type="Gene3D" id="3.30.450.20">
    <property type="entry name" value="PAS domain"/>
    <property type="match status" value="1"/>
</dbReference>
<dbReference type="EMBL" id="BQXS01000875">
    <property type="protein sequence ID" value="GKT29511.1"/>
    <property type="molecule type" value="Genomic_DNA"/>
</dbReference>
<evidence type="ECO:0000313" key="2">
    <source>
        <dbReference type="EMBL" id="GKT29511.1"/>
    </source>
</evidence>
<evidence type="ECO:0000259" key="1">
    <source>
        <dbReference type="PROSITE" id="PS50112"/>
    </source>
</evidence>
<dbReference type="Pfam" id="PF13426">
    <property type="entry name" value="PAS_9"/>
    <property type="match status" value="1"/>
</dbReference>
<dbReference type="NCBIfam" id="TIGR00229">
    <property type="entry name" value="sensory_box"/>
    <property type="match status" value="1"/>
</dbReference>
<feature type="non-terminal residue" evidence="2">
    <location>
        <position position="133"/>
    </location>
</feature>
<dbReference type="InterPro" id="IPR035965">
    <property type="entry name" value="PAS-like_dom_sf"/>
</dbReference>
<accession>A0ABQ5KAD6</accession>
<proteinExistence type="predicted"/>
<sequence length="133" mass="15296">MQLSHGIVVTLDLDGVIIHGNSMLESLSGYSMQELAGKDWFETFIPQEQRDDSRKEVLDKAGKRIFPEYPAHMRRQNGLLRERFNLIERNKELNCLYEISKLGADGDLDLKETLRKIVNLLPSGFQNPDKTHI</sequence>
<keyword evidence="3" id="KW-1185">Reference proteome</keyword>
<dbReference type="SUPFAM" id="SSF55785">
    <property type="entry name" value="PYP-like sensor domain (PAS domain)"/>
    <property type="match status" value="1"/>
</dbReference>
<reference evidence="2" key="1">
    <citation type="submission" date="2022-03" db="EMBL/GenBank/DDBJ databases">
        <title>Draft genome sequence of Aduncisulcus paluster, a free-living microaerophilic Fornicata.</title>
        <authorList>
            <person name="Yuyama I."/>
            <person name="Kume K."/>
            <person name="Tamura T."/>
            <person name="Inagaki Y."/>
            <person name="Hashimoto T."/>
        </authorList>
    </citation>
    <scope>NUCLEOTIDE SEQUENCE</scope>
    <source>
        <strain evidence="2">NY0171</strain>
    </source>
</reference>
<dbReference type="Proteomes" id="UP001057375">
    <property type="component" value="Unassembled WGS sequence"/>
</dbReference>
<dbReference type="PROSITE" id="PS50112">
    <property type="entry name" value="PAS"/>
    <property type="match status" value="1"/>
</dbReference>
<gene>
    <name evidence="2" type="ORF">ADUPG1_001212</name>
</gene>
<feature type="domain" description="PAS" evidence="1">
    <location>
        <begin position="1"/>
        <end position="61"/>
    </location>
</feature>
<name>A0ABQ5KAD6_9EUKA</name>
<dbReference type="InterPro" id="IPR000014">
    <property type="entry name" value="PAS"/>
</dbReference>